<dbReference type="AlphaFoldDB" id="A0A1I0MH49"/>
<protein>
    <submittedName>
        <fullName evidence="1">Uncharacterized protein</fullName>
    </submittedName>
</protein>
<evidence type="ECO:0000313" key="2">
    <source>
        <dbReference type="Proteomes" id="UP000182125"/>
    </source>
</evidence>
<dbReference type="Proteomes" id="UP000182125">
    <property type="component" value="Unassembled WGS sequence"/>
</dbReference>
<gene>
    <name evidence="1" type="ORF">SAMN05216170_0574</name>
</gene>
<sequence>MFIIVKTEFIIAYRRQRTGKWCKGGTMLPYH</sequence>
<organism evidence="1 2">
    <name type="scientific">Thermococcus thioreducens</name>
    <dbReference type="NCBI Taxonomy" id="277988"/>
    <lineage>
        <taxon>Archaea</taxon>
        <taxon>Methanobacteriati</taxon>
        <taxon>Methanobacteriota</taxon>
        <taxon>Thermococci</taxon>
        <taxon>Thermococcales</taxon>
        <taxon>Thermococcaceae</taxon>
        <taxon>Thermococcus</taxon>
    </lineage>
</organism>
<evidence type="ECO:0000313" key="1">
    <source>
        <dbReference type="EMBL" id="SEV87677.1"/>
    </source>
</evidence>
<proteinExistence type="predicted"/>
<name>A0A1I0MH49_9EURY</name>
<dbReference type="EMBL" id="FOIW01000001">
    <property type="protein sequence ID" value="SEV87677.1"/>
    <property type="molecule type" value="Genomic_DNA"/>
</dbReference>
<reference evidence="1 2" key="1">
    <citation type="submission" date="2016-10" db="EMBL/GenBank/DDBJ databases">
        <authorList>
            <person name="de Groot N.N."/>
        </authorList>
    </citation>
    <scope>NUCLEOTIDE SEQUENCE [LARGE SCALE GENOMIC DNA]</scope>
    <source>
        <strain evidence="1 2">OGL-20</strain>
    </source>
</reference>
<accession>A0A1I0MH49</accession>